<evidence type="ECO:0000313" key="2">
    <source>
        <dbReference type="EMBL" id="ASJ16316.1"/>
    </source>
</evidence>
<evidence type="ECO:0008006" key="6">
    <source>
        <dbReference type="Google" id="ProtNLM"/>
    </source>
</evidence>
<dbReference type="GeneID" id="33321734"/>
<accession>A0A170STQ3</accession>
<sequence length="533" mass="57978">MRVVFILILVVILLNQVSGWELSYTLPGDELRESFRATGVYYVDEGLVVIGVHSKGLKERYFVVMRINPIDGAVLWARKYTFEVNGKPLPPESLPAGRSIVLQSGDGMYIITPVTFNYTVSTLIIRTNIKGDIRWAKLIVADQILKNRSYKRQVTPIDAIVSEDNSLYILARSRAWREIHLPNGVVMKFSPDGDLEWATVVSLKGTGFDPRAVVFNSSLYIMGTSAITALGGARIVVLKLDSNNGSVLEGLSIRSGDVLYGDDMTISDALLYILAHKKTETIYPVIIASDGEGILWSKKINGRGVVPKFLLTDGERLYMAGIISGIWGGPRNLSDHAFVVGMSREGEVIWARAYPSPALNGPILGGFAIGGGRLYGFMVPFGSITGFGFSPSVEGEDNCGKEISFDVSPIDVESGKVNTKNILAFNPNIRIYDVNGSTESISIKFADICSRKAEVTVTKSTTSIKKQESESTTTTHITTKTPSRTTVTVTGTLSKTTKPPTKESPARSTSKSTCGPVVLVVLVALPTLLRKRL</sequence>
<feature type="compositionally biased region" description="Low complexity" evidence="1">
    <location>
        <begin position="472"/>
        <end position="499"/>
    </location>
</feature>
<proteinExistence type="predicted"/>
<evidence type="ECO:0000313" key="4">
    <source>
        <dbReference type="Proteomes" id="UP000093069"/>
    </source>
</evidence>
<keyword evidence="5" id="KW-1185">Reference proteome</keyword>
<evidence type="ECO:0000313" key="3">
    <source>
        <dbReference type="EMBL" id="CUX78695.1"/>
    </source>
</evidence>
<evidence type="ECO:0000256" key="1">
    <source>
        <dbReference type="SAM" id="MobiDB-lite"/>
    </source>
</evidence>
<dbReference type="Gene3D" id="2.130.10.10">
    <property type="entry name" value="YVTN repeat-like/Quinoprotein amine dehydrogenase"/>
    <property type="match status" value="1"/>
</dbReference>
<dbReference type="AlphaFoldDB" id="A0A170STQ3"/>
<reference evidence="3" key="2">
    <citation type="submission" date="2016-01" db="EMBL/GenBank/DDBJ databases">
        <authorList>
            <person name="McClelland M."/>
            <person name="Jain A."/>
            <person name="Saraogi P."/>
            <person name="Mendelson R."/>
            <person name="Westerman R."/>
            <person name="SanMiguel P."/>
            <person name="Csonka L."/>
        </authorList>
    </citation>
    <scope>NUCLEOTIDE SEQUENCE</scope>
    <source>
        <strain evidence="3">1</strain>
    </source>
</reference>
<protein>
    <recommendedName>
        <fullName evidence="6">CGP-CTERM sorting domain-containing protein</fullName>
    </recommendedName>
</protein>
<organism evidence="3 4">
    <name type="scientific">Thermococcus chitonophagus</name>
    <dbReference type="NCBI Taxonomy" id="54262"/>
    <lineage>
        <taxon>Archaea</taxon>
        <taxon>Methanobacteriati</taxon>
        <taxon>Methanobacteriota</taxon>
        <taxon>Thermococci</taxon>
        <taxon>Thermococcales</taxon>
        <taxon>Thermococcaceae</taxon>
        <taxon>Thermococcus</taxon>
    </lineage>
</organism>
<dbReference type="InterPro" id="IPR015943">
    <property type="entry name" value="WD40/YVTN_repeat-like_dom_sf"/>
</dbReference>
<evidence type="ECO:0000313" key="5">
    <source>
        <dbReference type="Proteomes" id="UP000250189"/>
    </source>
</evidence>
<reference evidence="2 5" key="3">
    <citation type="submission" date="2016-04" db="EMBL/GenBank/DDBJ databases">
        <title>Complete genome sequence of Thermococcus chitonophagus type strain GC74.</title>
        <authorList>
            <person name="Oger P.M."/>
        </authorList>
    </citation>
    <scope>NUCLEOTIDE SEQUENCE [LARGE SCALE GENOMIC DNA]</scope>
    <source>
        <strain evidence="2 5">GC74</strain>
    </source>
</reference>
<dbReference type="RefSeq" id="WP_068578932.1">
    <property type="nucleotide sequence ID" value="NZ_CP015193.1"/>
</dbReference>
<dbReference type="EMBL" id="CP015193">
    <property type="protein sequence ID" value="ASJ16316.1"/>
    <property type="molecule type" value="Genomic_DNA"/>
</dbReference>
<gene>
    <name evidence="2" type="ORF">A3L04_04120</name>
    <name evidence="3" type="ORF">CHITON_1916</name>
</gene>
<dbReference type="Proteomes" id="UP000250189">
    <property type="component" value="Chromosome"/>
</dbReference>
<dbReference type="OrthoDB" id="98274at2157"/>
<dbReference type="KEGG" id="tch:CHITON_1916"/>
<dbReference type="STRING" id="54262.CHITON_1916"/>
<dbReference type="Proteomes" id="UP000093069">
    <property type="component" value="Chromosome I"/>
</dbReference>
<dbReference type="EMBL" id="LN999010">
    <property type="protein sequence ID" value="CUX78695.1"/>
    <property type="molecule type" value="Genomic_DNA"/>
</dbReference>
<name>A0A170STQ3_9EURY</name>
<feature type="region of interest" description="Disordered" evidence="1">
    <location>
        <begin position="466"/>
        <end position="512"/>
    </location>
</feature>
<reference evidence="4" key="1">
    <citation type="submission" date="2016-01" db="EMBL/GenBank/DDBJ databases">
        <authorList>
            <person name="Vorgias C.E."/>
        </authorList>
    </citation>
    <scope>NUCLEOTIDE SEQUENCE [LARGE SCALE GENOMIC DNA]</scope>
</reference>